<dbReference type="GO" id="GO:0009331">
    <property type="term" value="C:glycerol-3-phosphate dehydrogenase (FAD) complex"/>
    <property type="evidence" value="ECO:0007669"/>
    <property type="project" value="InterPro"/>
</dbReference>
<proteinExistence type="predicted"/>
<evidence type="ECO:0000256" key="1">
    <source>
        <dbReference type="ARBA" id="ARBA00022630"/>
    </source>
</evidence>
<accession>A0A3B0UIJ5</accession>
<dbReference type="InterPro" id="IPR009158">
    <property type="entry name" value="G3P_DH_GlpB_su"/>
</dbReference>
<dbReference type="AlphaFoldDB" id="A0A3B0UIJ5"/>
<dbReference type="EMBL" id="UOEU01000112">
    <property type="protein sequence ID" value="VAW30921.1"/>
    <property type="molecule type" value="Genomic_DNA"/>
</dbReference>
<keyword evidence="1" id="KW-0285">Flavoprotein</keyword>
<sequence>MSRHNDVLVMGAGLGGLTAVWQLTTRQKKARLISKGWGATHWHSGCIDVLGYYPVDQPEPVASPGVTLAKLIVDQPNHPYALVGLTGIEAALEAFKGLCDAAGYPLHGSLDKNWLLPSAVGTFRPTCLAPETMIAGDLSRDEPMLIVGMRQLVDFYPNLVAENLTKQGVAADYLMLDMPELAQRNFTTPVLLASLMEQPSFRAELVQRIKPKLGKARRVGLPAVLGRQPSLLIKNDLEAQLGVPVFEIPGLPPSLPGMRLHAILMQVIEQAGGRIYQGMEGVGFASEDGRVTAVFTEAAVRKKAHRFNQYVLATGGILGGGINTSHRGKVREQIFNLPIAAPKNHLDWFEQDFLDPKGHPIYRAGVTVNGRFQPTNGDNQPIFENVYAAGTTLAHCDLIRERSFEGVALATGFAVGNLLV</sequence>
<dbReference type="PIRSF" id="PIRSF000141">
    <property type="entry name" value="Anaerobic_G3P_dh"/>
    <property type="match status" value="1"/>
</dbReference>
<dbReference type="InterPro" id="IPR036188">
    <property type="entry name" value="FAD/NAD-bd_sf"/>
</dbReference>
<dbReference type="NCBIfam" id="TIGR03378">
    <property type="entry name" value="glycerol3P_GlpB"/>
    <property type="match status" value="1"/>
</dbReference>
<protein>
    <submittedName>
        <fullName evidence="5">Anaerobic glycerol-3-phosphate dehydrogenase subunit B</fullName>
        <ecNumber evidence="5">1.1.5.3</ecNumber>
    </submittedName>
</protein>
<name>A0A3B0UIJ5_9ZZZZ</name>
<evidence type="ECO:0000313" key="5">
    <source>
        <dbReference type="EMBL" id="VAW30921.1"/>
    </source>
</evidence>
<dbReference type="NCBIfam" id="NF003726">
    <property type="entry name" value="PRK05329.2-5"/>
    <property type="match status" value="1"/>
</dbReference>
<evidence type="ECO:0000256" key="3">
    <source>
        <dbReference type="ARBA" id="ARBA00023002"/>
    </source>
</evidence>
<feature type="domain" description="FAD-dependent oxidoreductase 2 FAD-binding" evidence="4">
    <location>
        <begin position="6"/>
        <end position="395"/>
    </location>
</feature>
<reference evidence="5" key="1">
    <citation type="submission" date="2018-06" db="EMBL/GenBank/DDBJ databases">
        <authorList>
            <person name="Zhirakovskaya E."/>
        </authorList>
    </citation>
    <scope>NUCLEOTIDE SEQUENCE</scope>
</reference>
<dbReference type="EC" id="1.1.5.3" evidence="5"/>
<dbReference type="InterPro" id="IPR003953">
    <property type="entry name" value="FAD-dep_OxRdtase_2_FAD-bd"/>
</dbReference>
<dbReference type="SUPFAM" id="SSF51905">
    <property type="entry name" value="FAD/NAD(P)-binding domain"/>
    <property type="match status" value="1"/>
</dbReference>
<organism evidence="5">
    <name type="scientific">hydrothermal vent metagenome</name>
    <dbReference type="NCBI Taxonomy" id="652676"/>
    <lineage>
        <taxon>unclassified sequences</taxon>
        <taxon>metagenomes</taxon>
        <taxon>ecological metagenomes</taxon>
    </lineage>
</organism>
<keyword evidence="3 5" id="KW-0560">Oxidoreductase</keyword>
<dbReference type="GO" id="GO:0004368">
    <property type="term" value="F:glycerol-3-phosphate dehydrogenase (quinone) activity"/>
    <property type="evidence" value="ECO:0007669"/>
    <property type="project" value="UniProtKB-EC"/>
</dbReference>
<gene>
    <name evidence="5" type="ORF">MNBD_CHLOROFLEXI01-3811</name>
</gene>
<keyword evidence="2" id="KW-0288">FMN</keyword>
<evidence type="ECO:0000259" key="4">
    <source>
        <dbReference type="Pfam" id="PF00890"/>
    </source>
</evidence>
<evidence type="ECO:0000256" key="2">
    <source>
        <dbReference type="ARBA" id="ARBA00022643"/>
    </source>
</evidence>
<dbReference type="Pfam" id="PF00890">
    <property type="entry name" value="FAD_binding_2"/>
    <property type="match status" value="1"/>
</dbReference>